<feature type="compositionally biased region" description="Low complexity" evidence="1">
    <location>
        <begin position="14"/>
        <end position="27"/>
    </location>
</feature>
<comment type="caution">
    <text evidence="2">The sequence shown here is derived from an EMBL/GenBank/DDBJ whole genome shotgun (WGS) entry which is preliminary data.</text>
</comment>
<keyword evidence="3" id="KW-1185">Reference proteome</keyword>
<organism evidence="2 3">
    <name type="scientific">Pleurodeles waltl</name>
    <name type="common">Iberian ribbed newt</name>
    <dbReference type="NCBI Taxonomy" id="8319"/>
    <lineage>
        <taxon>Eukaryota</taxon>
        <taxon>Metazoa</taxon>
        <taxon>Chordata</taxon>
        <taxon>Craniata</taxon>
        <taxon>Vertebrata</taxon>
        <taxon>Euteleostomi</taxon>
        <taxon>Amphibia</taxon>
        <taxon>Batrachia</taxon>
        <taxon>Caudata</taxon>
        <taxon>Salamandroidea</taxon>
        <taxon>Salamandridae</taxon>
        <taxon>Pleurodelinae</taxon>
        <taxon>Pleurodeles</taxon>
    </lineage>
</organism>
<dbReference type="AlphaFoldDB" id="A0AAV7M6B1"/>
<feature type="region of interest" description="Disordered" evidence="1">
    <location>
        <begin position="14"/>
        <end position="34"/>
    </location>
</feature>
<evidence type="ECO:0000256" key="1">
    <source>
        <dbReference type="SAM" id="MobiDB-lite"/>
    </source>
</evidence>
<accession>A0AAV7M6B1</accession>
<protein>
    <submittedName>
        <fullName evidence="2">Uncharacterized protein</fullName>
    </submittedName>
</protein>
<sequence>MLVSVVAVSYGGAAADATTAAPEPETASSNWEAASKSLVKENQMGYAIIEVDLARCNHLQQDPASHLRDPANEAAAKGAWSGTILRAPSPALIAPARQDPQRR</sequence>
<dbReference type="EMBL" id="JANPWB010000014">
    <property type="protein sequence ID" value="KAJ1098664.1"/>
    <property type="molecule type" value="Genomic_DNA"/>
</dbReference>
<gene>
    <name evidence="2" type="ORF">NDU88_003771</name>
</gene>
<evidence type="ECO:0000313" key="2">
    <source>
        <dbReference type="EMBL" id="KAJ1098664.1"/>
    </source>
</evidence>
<name>A0AAV7M6B1_PLEWA</name>
<proteinExistence type="predicted"/>
<evidence type="ECO:0000313" key="3">
    <source>
        <dbReference type="Proteomes" id="UP001066276"/>
    </source>
</evidence>
<reference evidence="2" key="1">
    <citation type="journal article" date="2022" name="bioRxiv">
        <title>Sequencing and chromosome-scale assembly of the giantPleurodeles waltlgenome.</title>
        <authorList>
            <person name="Brown T."/>
            <person name="Elewa A."/>
            <person name="Iarovenko S."/>
            <person name="Subramanian E."/>
            <person name="Araus A.J."/>
            <person name="Petzold A."/>
            <person name="Susuki M."/>
            <person name="Suzuki K.-i.T."/>
            <person name="Hayashi T."/>
            <person name="Toyoda A."/>
            <person name="Oliveira C."/>
            <person name="Osipova E."/>
            <person name="Leigh N.D."/>
            <person name="Simon A."/>
            <person name="Yun M.H."/>
        </authorList>
    </citation>
    <scope>NUCLEOTIDE SEQUENCE</scope>
    <source>
        <strain evidence="2">20211129_DDA</strain>
        <tissue evidence="2">Liver</tissue>
    </source>
</reference>
<dbReference type="Proteomes" id="UP001066276">
    <property type="component" value="Chromosome 10"/>
</dbReference>